<proteinExistence type="predicted"/>
<gene>
    <name evidence="2" type="ORF">CLAFUR5_12327</name>
</gene>
<dbReference type="RefSeq" id="XP_047767126.1">
    <property type="nucleotide sequence ID" value="XM_047911475.1"/>
</dbReference>
<evidence type="ECO:0000313" key="3">
    <source>
        <dbReference type="Proteomes" id="UP000756132"/>
    </source>
</evidence>
<reference evidence="2" key="1">
    <citation type="submission" date="2021-12" db="EMBL/GenBank/DDBJ databases">
        <authorList>
            <person name="Zaccaron A."/>
            <person name="Stergiopoulos I."/>
        </authorList>
    </citation>
    <scope>NUCLEOTIDE SEQUENCE</scope>
    <source>
        <strain evidence="2">Race5_Kim</strain>
    </source>
</reference>
<sequence>MDPQDAQLKSKLGQLTFRQSDDDEIDFDHCETDVSERDAHTKSRRRDKLFSSVWKKESPWTNIGAVSFSPKLFTSCKYPRLGTNDIRVLDLLRMGPDICRRNPSHPEGHLRRPWPQPASHRKFTRSAKADLSEYG</sequence>
<dbReference type="EMBL" id="CP090172">
    <property type="protein sequence ID" value="UJO22760.1"/>
    <property type="molecule type" value="Genomic_DNA"/>
</dbReference>
<dbReference type="GeneID" id="71992205"/>
<feature type="compositionally biased region" description="Basic and acidic residues" evidence="1">
    <location>
        <begin position="100"/>
        <end position="110"/>
    </location>
</feature>
<evidence type="ECO:0000256" key="1">
    <source>
        <dbReference type="SAM" id="MobiDB-lite"/>
    </source>
</evidence>
<protein>
    <submittedName>
        <fullName evidence="2">Uncharacterized protein</fullName>
    </submittedName>
</protein>
<evidence type="ECO:0000313" key="2">
    <source>
        <dbReference type="EMBL" id="UJO22760.1"/>
    </source>
</evidence>
<reference evidence="2" key="2">
    <citation type="journal article" date="2022" name="Microb. Genom.">
        <title>A chromosome-scale genome assembly of the tomato pathogen Cladosporium fulvum reveals a compartmentalized genome architecture and the presence of a dispensable chromosome.</title>
        <authorList>
            <person name="Zaccaron A.Z."/>
            <person name="Chen L.H."/>
            <person name="Samaras A."/>
            <person name="Stergiopoulos I."/>
        </authorList>
    </citation>
    <scope>NUCLEOTIDE SEQUENCE</scope>
    <source>
        <strain evidence="2">Race5_Kim</strain>
    </source>
</reference>
<dbReference type="KEGG" id="ffu:CLAFUR5_12327"/>
<dbReference type="Proteomes" id="UP000756132">
    <property type="component" value="Chromosome 10"/>
</dbReference>
<name>A0A9Q8PI00_PASFU</name>
<keyword evidence="3" id="KW-1185">Reference proteome</keyword>
<accession>A0A9Q8PI00</accession>
<organism evidence="2 3">
    <name type="scientific">Passalora fulva</name>
    <name type="common">Tomato leaf mold</name>
    <name type="synonym">Cladosporium fulvum</name>
    <dbReference type="NCBI Taxonomy" id="5499"/>
    <lineage>
        <taxon>Eukaryota</taxon>
        <taxon>Fungi</taxon>
        <taxon>Dikarya</taxon>
        <taxon>Ascomycota</taxon>
        <taxon>Pezizomycotina</taxon>
        <taxon>Dothideomycetes</taxon>
        <taxon>Dothideomycetidae</taxon>
        <taxon>Mycosphaerellales</taxon>
        <taxon>Mycosphaerellaceae</taxon>
        <taxon>Fulvia</taxon>
    </lineage>
</organism>
<feature type="region of interest" description="Disordered" evidence="1">
    <location>
        <begin position="100"/>
        <end position="135"/>
    </location>
</feature>
<dbReference type="AlphaFoldDB" id="A0A9Q8PI00"/>